<reference evidence="10 11" key="1">
    <citation type="submission" date="2019-07" db="EMBL/GenBank/DDBJ databases">
        <authorList>
            <person name="Friedrich A."/>
            <person name="Schacherer J."/>
        </authorList>
    </citation>
    <scope>NUCLEOTIDE SEQUENCE [LARGE SCALE GENOMIC DNA]</scope>
</reference>
<evidence type="ECO:0000256" key="4">
    <source>
        <dbReference type="ARBA" id="ARBA00007573"/>
    </source>
</evidence>
<evidence type="ECO:0000256" key="7">
    <source>
        <dbReference type="ARBA" id="ARBA00022694"/>
    </source>
</evidence>
<keyword evidence="7" id="KW-0819">tRNA processing</keyword>
<dbReference type="GO" id="GO:0005737">
    <property type="term" value="C:cytoplasm"/>
    <property type="evidence" value="ECO:0007669"/>
    <property type="project" value="UniProtKB-SubCell"/>
</dbReference>
<dbReference type="PANTHER" id="PTHR12896:SF1">
    <property type="entry name" value="ELONGATOR COMPLEX PROTEIN 4"/>
    <property type="match status" value="1"/>
</dbReference>
<dbReference type="EMBL" id="CABFWN010000001">
    <property type="protein sequence ID" value="VUG16642.1"/>
    <property type="molecule type" value="Genomic_DNA"/>
</dbReference>
<evidence type="ECO:0000313" key="10">
    <source>
        <dbReference type="EMBL" id="VUG16642.1"/>
    </source>
</evidence>
<evidence type="ECO:0000256" key="6">
    <source>
        <dbReference type="ARBA" id="ARBA00022490"/>
    </source>
</evidence>
<dbReference type="CDD" id="cd19494">
    <property type="entry name" value="Elp4"/>
    <property type="match status" value="1"/>
</dbReference>
<comment type="subcellular location">
    <subcellularLocation>
        <location evidence="2">Cytoplasm</location>
    </subcellularLocation>
    <subcellularLocation>
        <location evidence="1">Nucleus</location>
    </subcellularLocation>
</comment>
<dbReference type="Proteomes" id="UP000478008">
    <property type="component" value="Unassembled WGS sequence"/>
</dbReference>
<dbReference type="PANTHER" id="PTHR12896">
    <property type="entry name" value="PAX6 NEIGHBOR PROTEIN PAXNEB"/>
    <property type="match status" value="1"/>
</dbReference>
<evidence type="ECO:0000256" key="1">
    <source>
        <dbReference type="ARBA" id="ARBA00004123"/>
    </source>
</evidence>
<sequence>MSFRRRSDIIGGSKASSNLPGIRRNPRDGSIDISSRRAGKPLVCDGKPPSQVRFNRYPASISASTVPKGKVGTFVQHPGIRPSIVTSLLCTSTGSEDIDRILEHNGIPLGSSFLVEEDGATDFGISLLRLFLAQGVVYSRLQQRSLSRQSRTHQIVIGVPQQWISNLPGLYNGSSRQKKQEELEKSGKQVSVTNVLEENHVSQMKIAWRYGIQQQKMQSIASASSRISPEFNSSRQYPNYCSQFDITSTLVPAANPTEVTCIPFTQNINYDDILFQIDSVISHKKDALVRIAIPSFLNPLLYSEELTQSRNVIAFLYGMKRIMHKYRNRVVLMATLGLDLYSRGNPFVTILESNFMDAVIELKPFDPDLRSYLERVYRKQPMKVKHGHLNIYKIPQLSELGLMKMSELELCFKNGRKRFDVEQWSIPIDEEETKERKQVDGQGQNEKVHVKSNFNYSSPSMEF</sequence>
<dbReference type="UniPathway" id="UPA00988"/>
<keyword evidence="8" id="KW-0539">Nucleus</keyword>
<evidence type="ECO:0000256" key="8">
    <source>
        <dbReference type="ARBA" id="ARBA00023242"/>
    </source>
</evidence>
<dbReference type="Gene3D" id="3.40.50.300">
    <property type="entry name" value="P-loop containing nucleotide triphosphate hydrolases"/>
    <property type="match status" value="1"/>
</dbReference>
<protein>
    <recommendedName>
        <fullName evidence="5">Elongator complex protein 4</fullName>
    </recommendedName>
</protein>
<organism evidence="10 11">
    <name type="scientific">Dekkera bruxellensis</name>
    <name type="common">Brettanomyces custersii</name>
    <dbReference type="NCBI Taxonomy" id="5007"/>
    <lineage>
        <taxon>Eukaryota</taxon>
        <taxon>Fungi</taxon>
        <taxon>Dikarya</taxon>
        <taxon>Ascomycota</taxon>
        <taxon>Saccharomycotina</taxon>
        <taxon>Pichiomycetes</taxon>
        <taxon>Pichiales</taxon>
        <taxon>Pichiaceae</taxon>
        <taxon>Brettanomyces</taxon>
    </lineage>
</organism>
<keyword evidence="6" id="KW-0963">Cytoplasm</keyword>
<evidence type="ECO:0000256" key="9">
    <source>
        <dbReference type="SAM" id="MobiDB-lite"/>
    </source>
</evidence>
<evidence type="ECO:0000256" key="2">
    <source>
        <dbReference type="ARBA" id="ARBA00004496"/>
    </source>
</evidence>
<evidence type="ECO:0000256" key="3">
    <source>
        <dbReference type="ARBA" id="ARBA00005043"/>
    </source>
</evidence>
<proteinExistence type="inferred from homology"/>
<dbReference type="Pfam" id="PF05625">
    <property type="entry name" value="PAXNEB"/>
    <property type="match status" value="1"/>
</dbReference>
<feature type="region of interest" description="Disordered" evidence="9">
    <location>
        <begin position="1"/>
        <end position="40"/>
    </location>
</feature>
<name>A0A7D9GY27_DEKBR</name>
<comment type="pathway">
    <text evidence="3">tRNA modification; 5-methoxycarbonylmethyl-2-thiouridine-tRNA biosynthesis.</text>
</comment>
<accession>A0A7D9GY27</accession>
<dbReference type="GO" id="GO:0002098">
    <property type="term" value="P:tRNA wobble uridine modification"/>
    <property type="evidence" value="ECO:0007669"/>
    <property type="project" value="InterPro"/>
</dbReference>
<evidence type="ECO:0000256" key="5">
    <source>
        <dbReference type="ARBA" id="ARBA00020265"/>
    </source>
</evidence>
<feature type="region of interest" description="Disordered" evidence="9">
    <location>
        <begin position="432"/>
        <end position="463"/>
    </location>
</feature>
<feature type="compositionally biased region" description="Polar residues" evidence="9">
    <location>
        <begin position="452"/>
        <end position="463"/>
    </location>
</feature>
<comment type="similarity">
    <text evidence="4">Belongs to the ELP4 family.</text>
</comment>
<dbReference type="InterPro" id="IPR027417">
    <property type="entry name" value="P-loop_NTPase"/>
</dbReference>
<gene>
    <name evidence="10" type="primary">ELP4</name>
    <name evidence="10" type="ORF">DEBR0S1_21902G</name>
</gene>
<dbReference type="AlphaFoldDB" id="A0A7D9GY27"/>
<dbReference type="GO" id="GO:0033588">
    <property type="term" value="C:elongator holoenzyme complex"/>
    <property type="evidence" value="ECO:0007669"/>
    <property type="project" value="InterPro"/>
</dbReference>
<dbReference type="GO" id="GO:0008023">
    <property type="term" value="C:transcription elongation factor complex"/>
    <property type="evidence" value="ECO:0007669"/>
    <property type="project" value="TreeGrafter"/>
</dbReference>
<keyword evidence="11" id="KW-1185">Reference proteome</keyword>
<evidence type="ECO:0000313" key="11">
    <source>
        <dbReference type="Proteomes" id="UP000478008"/>
    </source>
</evidence>
<dbReference type="InterPro" id="IPR008728">
    <property type="entry name" value="Elongator_complex_protein_4"/>
</dbReference>